<dbReference type="EMBL" id="JBHLWV010000018">
    <property type="protein sequence ID" value="MFC0314860.1"/>
    <property type="molecule type" value="Genomic_DNA"/>
</dbReference>
<name>A0ABV6H9L9_9ACTN</name>
<reference evidence="1 2" key="1">
    <citation type="submission" date="2024-09" db="EMBL/GenBank/DDBJ databases">
        <authorList>
            <person name="Sun Q."/>
            <person name="Mori K."/>
        </authorList>
    </citation>
    <scope>NUCLEOTIDE SEQUENCE [LARGE SCALE GENOMIC DNA]</scope>
    <source>
        <strain evidence="1 2">CCM 7957</strain>
    </source>
</reference>
<keyword evidence="2" id="KW-1185">Reference proteome</keyword>
<proteinExistence type="predicted"/>
<evidence type="ECO:0000313" key="1">
    <source>
        <dbReference type="EMBL" id="MFC0314860.1"/>
    </source>
</evidence>
<accession>A0ABV6H9L9</accession>
<evidence type="ECO:0000313" key="2">
    <source>
        <dbReference type="Proteomes" id="UP001589783"/>
    </source>
</evidence>
<protein>
    <submittedName>
        <fullName evidence="1">Uncharacterized protein</fullName>
    </submittedName>
</protein>
<gene>
    <name evidence="1" type="ORF">ACFFJD_08355</name>
</gene>
<organism evidence="1 2">
    <name type="scientific">Gordonia phosphorivorans</name>
    <dbReference type="NCBI Taxonomy" id="1056982"/>
    <lineage>
        <taxon>Bacteria</taxon>
        <taxon>Bacillati</taxon>
        <taxon>Actinomycetota</taxon>
        <taxon>Actinomycetes</taxon>
        <taxon>Mycobacteriales</taxon>
        <taxon>Gordoniaceae</taxon>
        <taxon>Gordonia</taxon>
    </lineage>
</organism>
<dbReference type="RefSeq" id="WP_382363037.1">
    <property type="nucleotide sequence ID" value="NZ_JBHLWV010000018.1"/>
</dbReference>
<dbReference type="Proteomes" id="UP001589783">
    <property type="component" value="Unassembled WGS sequence"/>
</dbReference>
<sequence length="136" mass="15109">MTATMTATKATMNARDWSALDHYLLAPYASIEQHYQRMVVVDPTLSEPTWLLRPGTRVVKRANVLALIVPSLADLTYDLAVAHTRVATGYMGLRELPVGHRRAGNLHAHALPLIAEKITDQGPELFAQWAQRKQVA</sequence>
<comment type="caution">
    <text evidence="1">The sequence shown here is derived from an EMBL/GenBank/DDBJ whole genome shotgun (WGS) entry which is preliminary data.</text>
</comment>